<protein>
    <recommendedName>
        <fullName evidence="10">Ig-like domain-containing protein</fullName>
    </recommendedName>
</protein>
<reference evidence="11" key="1">
    <citation type="submission" date="2025-08" db="UniProtKB">
        <authorList>
            <consortium name="Ensembl"/>
        </authorList>
    </citation>
    <scope>IDENTIFICATION</scope>
</reference>
<evidence type="ECO:0000256" key="8">
    <source>
        <dbReference type="SAM" id="Phobius"/>
    </source>
</evidence>
<evidence type="ECO:0000256" key="4">
    <source>
        <dbReference type="ARBA" id="ARBA00022859"/>
    </source>
</evidence>
<dbReference type="GO" id="GO:0005886">
    <property type="term" value="C:plasma membrane"/>
    <property type="evidence" value="ECO:0007669"/>
    <property type="project" value="UniProtKB-SubCell"/>
</dbReference>
<keyword evidence="8" id="KW-1133">Transmembrane helix</keyword>
<dbReference type="Gene3D" id="2.60.40.10">
    <property type="entry name" value="Immunoglobulins"/>
    <property type="match status" value="1"/>
</dbReference>
<reference evidence="11" key="2">
    <citation type="submission" date="2025-09" db="UniProtKB">
        <authorList>
            <consortium name="Ensembl"/>
        </authorList>
    </citation>
    <scope>IDENTIFICATION</scope>
</reference>
<organism evidence="11 12">
    <name type="scientific">Amphilophus citrinellus</name>
    <name type="common">Midas cichlid</name>
    <name type="synonym">Cichlasoma citrinellum</name>
    <dbReference type="NCBI Taxonomy" id="61819"/>
    <lineage>
        <taxon>Eukaryota</taxon>
        <taxon>Metazoa</taxon>
        <taxon>Chordata</taxon>
        <taxon>Craniata</taxon>
        <taxon>Vertebrata</taxon>
        <taxon>Euteleostomi</taxon>
        <taxon>Actinopterygii</taxon>
        <taxon>Neopterygii</taxon>
        <taxon>Teleostei</taxon>
        <taxon>Neoteleostei</taxon>
        <taxon>Acanthomorphata</taxon>
        <taxon>Ovalentaria</taxon>
        <taxon>Cichlomorphae</taxon>
        <taxon>Cichliformes</taxon>
        <taxon>Cichlidae</taxon>
        <taxon>New World cichlids</taxon>
        <taxon>Cichlasomatinae</taxon>
        <taxon>Heroini</taxon>
        <taxon>Amphilophus</taxon>
    </lineage>
</organism>
<dbReference type="InterPro" id="IPR003599">
    <property type="entry name" value="Ig_sub"/>
</dbReference>
<name>A0A3Q0RME0_AMPCI</name>
<dbReference type="SUPFAM" id="SSF48726">
    <property type="entry name" value="Immunoglobulin"/>
    <property type="match status" value="1"/>
</dbReference>
<evidence type="ECO:0000256" key="9">
    <source>
        <dbReference type="SAM" id="SignalP"/>
    </source>
</evidence>
<dbReference type="GO" id="GO:0002376">
    <property type="term" value="P:immune system process"/>
    <property type="evidence" value="ECO:0007669"/>
    <property type="project" value="UniProtKB-KW"/>
</dbReference>
<evidence type="ECO:0000256" key="7">
    <source>
        <dbReference type="ARBA" id="ARBA00023180"/>
    </source>
</evidence>
<keyword evidence="4" id="KW-0391">Immunity</keyword>
<feature type="signal peptide" evidence="9">
    <location>
        <begin position="1"/>
        <end position="24"/>
    </location>
</feature>
<evidence type="ECO:0000256" key="2">
    <source>
        <dbReference type="ARBA" id="ARBA00022475"/>
    </source>
</evidence>
<keyword evidence="8" id="KW-0812">Transmembrane</keyword>
<accession>A0A3Q0RME0</accession>
<dbReference type="PROSITE" id="PS50835">
    <property type="entry name" value="IG_LIKE"/>
    <property type="match status" value="1"/>
</dbReference>
<sequence>ILNFTGSQLLLSCWISGSVSEFYAVEVQHGKKVTLRCSNFSIFPSHIYWFKLTNKFNVTCISSMFSADRKPSVLHGFQAGKFNMTSNTSVLFLEIKQVDFSDAGLYFCGEYKDGKSVISSGTYLIVFLVEVNLTSVILGSLIVFLLLVIISLIVKIKNFHKGIFRIYLNFTYKNCEEITDRCVVSNVDSGATNYAALSFHPRPNIRRPESQRELEPNVVYAATR</sequence>
<feature type="transmembrane region" description="Helical" evidence="8">
    <location>
        <begin position="123"/>
        <end position="154"/>
    </location>
</feature>
<dbReference type="SMART" id="SM00409">
    <property type="entry name" value="IG"/>
    <property type="match status" value="1"/>
</dbReference>
<keyword evidence="6" id="KW-1015">Disulfide bond</keyword>
<proteinExistence type="predicted"/>
<keyword evidence="2" id="KW-1003">Cell membrane</keyword>
<keyword evidence="7" id="KW-0325">Glycoprotein</keyword>
<dbReference type="GeneTree" id="ENSGT01140000282655"/>
<dbReference type="GO" id="GO:0009617">
    <property type="term" value="P:response to bacterium"/>
    <property type="evidence" value="ECO:0007669"/>
    <property type="project" value="TreeGrafter"/>
</dbReference>
<dbReference type="InterPro" id="IPR036179">
    <property type="entry name" value="Ig-like_dom_sf"/>
</dbReference>
<keyword evidence="5 8" id="KW-0472">Membrane</keyword>
<dbReference type="InterPro" id="IPR007110">
    <property type="entry name" value="Ig-like_dom"/>
</dbReference>
<feature type="chain" id="PRO_5018654631" description="Ig-like domain-containing protein" evidence="9">
    <location>
        <begin position="25"/>
        <end position="224"/>
    </location>
</feature>
<keyword evidence="12" id="KW-1185">Reference proteome</keyword>
<evidence type="ECO:0000259" key="10">
    <source>
        <dbReference type="PROSITE" id="PS50835"/>
    </source>
</evidence>
<evidence type="ECO:0000313" key="12">
    <source>
        <dbReference type="Proteomes" id="UP000261340"/>
    </source>
</evidence>
<dbReference type="InterPro" id="IPR013106">
    <property type="entry name" value="Ig_V-set"/>
</dbReference>
<dbReference type="InterPro" id="IPR052051">
    <property type="entry name" value="TCR_complex_component"/>
</dbReference>
<evidence type="ECO:0000256" key="3">
    <source>
        <dbReference type="ARBA" id="ARBA00022729"/>
    </source>
</evidence>
<dbReference type="STRING" id="61819.ENSACIP00000009840"/>
<dbReference type="PANTHER" id="PTHR19433:SF111">
    <property type="entry name" value="T CELL RECEPTOR ALPHA VARIABLE 4"/>
    <property type="match status" value="1"/>
</dbReference>
<dbReference type="Proteomes" id="UP000261340">
    <property type="component" value="Unplaced"/>
</dbReference>
<evidence type="ECO:0000313" key="11">
    <source>
        <dbReference type="Ensembl" id="ENSACIP00000009840.1"/>
    </source>
</evidence>
<dbReference type="AlphaFoldDB" id="A0A3Q0RME0"/>
<evidence type="ECO:0000256" key="1">
    <source>
        <dbReference type="ARBA" id="ARBA00004236"/>
    </source>
</evidence>
<dbReference type="InterPro" id="IPR013783">
    <property type="entry name" value="Ig-like_fold"/>
</dbReference>
<dbReference type="Pfam" id="PF07686">
    <property type="entry name" value="V-set"/>
    <property type="match status" value="1"/>
</dbReference>
<keyword evidence="3 9" id="KW-0732">Signal</keyword>
<feature type="domain" description="Ig-like" evidence="10">
    <location>
        <begin position="20"/>
        <end position="108"/>
    </location>
</feature>
<evidence type="ECO:0000256" key="6">
    <source>
        <dbReference type="ARBA" id="ARBA00023157"/>
    </source>
</evidence>
<evidence type="ECO:0000256" key="5">
    <source>
        <dbReference type="ARBA" id="ARBA00023136"/>
    </source>
</evidence>
<comment type="subcellular location">
    <subcellularLocation>
        <location evidence="1">Cell membrane</location>
    </subcellularLocation>
</comment>
<dbReference type="PANTHER" id="PTHR19433">
    <property type="entry name" value="T-CELL RECEPTOR ALPHA CHAIN V REGION-RELATED"/>
    <property type="match status" value="1"/>
</dbReference>
<dbReference type="Ensembl" id="ENSACIT00000010129.1">
    <property type="protein sequence ID" value="ENSACIP00000009840.1"/>
    <property type="gene ID" value="ENSACIG00000007703.1"/>
</dbReference>